<organism evidence="1 2">
    <name type="scientific">Dipteronia sinensis</name>
    <dbReference type="NCBI Taxonomy" id="43782"/>
    <lineage>
        <taxon>Eukaryota</taxon>
        <taxon>Viridiplantae</taxon>
        <taxon>Streptophyta</taxon>
        <taxon>Embryophyta</taxon>
        <taxon>Tracheophyta</taxon>
        <taxon>Spermatophyta</taxon>
        <taxon>Magnoliopsida</taxon>
        <taxon>eudicotyledons</taxon>
        <taxon>Gunneridae</taxon>
        <taxon>Pentapetalae</taxon>
        <taxon>rosids</taxon>
        <taxon>malvids</taxon>
        <taxon>Sapindales</taxon>
        <taxon>Sapindaceae</taxon>
        <taxon>Hippocastanoideae</taxon>
        <taxon>Acereae</taxon>
        <taxon>Dipteronia</taxon>
    </lineage>
</organism>
<dbReference type="Proteomes" id="UP001281410">
    <property type="component" value="Unassembled WGS sequence"/>
</dbReference>
<keyword evidence="2" id="KW-1185">Reference proteome</keyword>
<reference evidence="1" key="1">
    <citation type="journal article" date="2023" name="Plant J.">
        <title>Genome sequences and population genomics provide insights into the demographic history, inbreeding, and mutation load of two 'living fossil' tree species of Dipteronia.</title>
        <authorList>
            <person name="Feng Y."/>
            <person name="Comes H.P."/>
            <person name="Chen J."/>
            <person name="Zhu S."/>
            <person name="Lu R."/>
            <person name="Zhang X."/>
            <person name="Li P."/>
            <person name="Qiu J."/>
            <person name="Olsen K.M."/>
            <person name="Qiu Y."/>
        </authorList>
    </citation>
    <scope>NUCLEOTIDE SEQUENCE</scope>
    <source>
        <strain evidence="1">NBL</strain>
    </source>
</reference>
<comment type="caution">
    <text evidence="1">The sequence shown here is derived from an EMBL/GenBank/DDBJ whole genome shotgun (WGS) entry which is preliminary data.</text>
</comment>
<sequence>MEKNLGCLVIRILKSSYYPTNSFMKTNETDYGSMVWKGLCWGRDLLDIGARIKIGTCSIVSFYEDKWIPRPTTFKIFTPNTQEDYHMVMHLKIPSGMWNGPLIKELVVDEDVKAIMSIPCKNGLIDDTYCWHYTPNRDYIVKKWIKIELFVGASTIYFKWWGIHCGKCWLLTSGTHNGLAKNGAQTRNLVWK</sequence>
<gene>
    <name evidence="1" type="ORF">Dsin_000983</name>
</gene>
<proteinExistence type="predicted"/>
<evidence type="ECO:0000313" key="2">
    <source>
        <dbReference type="Proteomes" id="UP001281410"/>
    </source>
</evidence>
<protein>
    <submittedName>
        <fullName evidence="1">Uncharacterized protein</fullName>
    </submittedName>
</protein>
<dbReference type="AlphaFoldDB" id="A0AAE0EIK0"/>
<accession>A0AAE0EIK0</accession>
<dbReference type="EMBL" id="JANJYJ010000001">
    <property type="protein sequence ID" value="KAK3229102.1"/>
    <property type="molecule type" value="Genomic_DNA"/>
</dbReference>
<name>A0AAE0EIK0_9ROSI</name>
<evidence type="ECO:0000313" key="1">
    <source>
        <dbReference type="EMBL" id="KAK3229102.1"/>
    </source>
</evidence>